<dbReference type="EMBL" id="BAABGZ010000008">
    <property type="protein sequence ID" value="GAA4347727.1"/>
    <property type="molecule type" value="Genomic_DNA"/>
</dbReference>
<proteinExistence type="predicted"/>
<sequence length="480" mass="52057">MLTYFAVAAYYLYLLSAFTHKAMKNSLTAFLPALALLALSGCASTGAIATSEDDGVYYSSKDRSTAIVTPAPAAEAPAGNEAANPDYNGNASTRSNGGSTASSQDYYDDTYTSTRRTYVYAGPGVAYYTPVVYAPYTTLSYGISPYGPAFYDPFYSPFYSPFYGYGPSVSINIGYGRPWGWGRHYGAYYDPYYGYASPWGYGYAGYYDPYFYGGRYYGGYYGPRGYYGNSYYGNSYYGNAYYGDRNRAPITSRHRADRMSSGGRVSSASSGSGTNASTGGGRVRTGGRSALTEPGTPQPMETTPEGGRVRSEAAAAMPASYTSPEPVVKPQRNRDEKPQQFGTVDQPANQPVRMSAEEAQPGRNTGRGRWRDAELNQQLGQSAPEPQPQPAVLPEGERKPRREYNQAEAPANTGYATPEGYSRPAEQQPARRRTYEAPRSYEQPQRNQQPAYSAPSYSAPSNDGGSRGSSGGGRSRGRAD</sequence>
<dbReference type="Proteomes" id="UP001501153">
    <property type="component" value="Unassembled WGS sequence"/>
</dbReference>
<feature type="compositionally biased region" description="Low complexity" evidence="1">
    <location>
        <begin position="75"/>
        <end position="85"/>
    </location>
</feature>
<feature type="compositionally biased region" description="Polar residues" evidence="1">
    <location>
        <begin position="340"/>
        <end position="349"/>
    </location>
</feature>
<feature type="region of interest" description="Disordered" evidence="1">
    <location>
        <begin position="75"/>
        <end position="106"/>
    </location>
</feature>
<organism evidence="2 3">
    <name type="scientific">Hymenobacter saemangeumensis</name>
    <dbReference type="NCBI Taxonomy" id="1084522"/>
    <lineage>
        <taxon>Bacteria</taxon>
        <taxon>Pseudomonadati</taxon>
        <taxon>Bacteroidota</taxon>
        <taxon>Cytophagia</taxon>
        <taxon>Cytophagales</taxon>
        <taxon>Hymenobacteraceae</taxon>
        <taxon>Hymenobacter</taxon>
    </lineage>
</organism>
<feature type="region of interest" description="Disordered" evidence="1">
    <location>
        <begin position="253"/>
        <end position="480"/>
    </location>
</feature>
<feature type="compositionally biased region" description="Polar residues" evidence="1">
    <location>
        <begin position="87"/>
        <end position="98"/>
    </location>
</feature>
<evidence type="ECO:0000256" key="1">
    <source>
        <dbReference type="SAM" id="MobiDB-lite"/>
    </source>
</evidence>
<comment type="caution">
    <text evidence="2">The sequence shown here is derived from an EMBL/GenBank/DDBJ whole genome shotgun (WGS) entry which is preliminary data.</text>
</comment>
<feature type="compositionally biased region" description="Low complexity" evidence="1">
    <location>
        <begin position="260"/>
        <end position="277"/>
    </location>
</feature>
<feature type="compositionally biased region" description="Low complexity" evidence="1">
    <location>
        <begin position="450"/>
        <end position="461"/>
    </location>
</feature>
<evidence type="ECO:0008006" key="4">
    <source>
        <dbReference type="Google" id="ProtNLM"/>
    </source>
</evidence>
<keyword evidence="3" id="KW-1185">Reference proteome</keyword>
<evidence type="ECO:0000313" key="2">
    <source>
        <dbReference type="EMBL" id="GAA4347727.1"/>
    </source>
</evidence>
<feature type="compositionally biased region" description="Gly residues" evidence="1">
    <location>
        <begin position="465"/>
        <end position="474"/>
    </location>
</feature>
<name>A0ABP8HYP0_9BACT</name>
<protein>
    <recommendedName>
        <fullName evidence="4">DUF3300 domain-containing protein</fullName>
    </recommendedName>
</protein>
<gene>
    <name evidence="2" type="ORF">GCM10023185_02990</name>
</gene>
<accession>A0ABP8HYP0</accession>
<reference evidence="3" key="1">
    <citation type="journal article" date="2019" name="Int. J. Syst. Evol. Microbiol.">
        <title>The Global Catalogue of Microorganisms (GCM) 10K type strain sequencing project: providing services to taxonomists for standard genome sequencing and annotation.</title>
        <authorList>
            <consortium name="The Broad Institute Genomics Platform"/>
            <consortium name="The Broad Institute Genome Sequencing Center for Infectious Disease"/>
            <person name="Wu L."/>
            <person name="Ma J."/>
        </authorList>
    </citation>
    <scope>NUCLEOTIDE SEQUENCE [LARGE SCALE GENOMIC DNA]</scope>
    <source>
        <strain evidence="3">JCM 17923</strain>
    </source>
</reference>
<evidence type="ECO:0000313" key="3">
    <source>
        <dbReference type="Proteomes" id="UP001501153"/>
    </source>
</evidence>
<feature type="compositionally biased region" description="Basic and acidic residues" evidence="1">
    <location>
        <begin position="395"/>
        <end position="405"/>
    </location>
</feature>